<evidence type="ECO:0000259" key="2">
    <source>
        <dbReference type="PROSITE" id="PS00028"/>
    </source>
</evidence>
<proteinExistence type="predicted"/>
<accession>A0AAV3P8Q5</accession>
<feature type="compositionally biased region" description="Polar residues" evidence="1">
    <location>
        <begin position="282"/>
        <end position="305"/>
    </location>
</feature>
<sequence>MSVAKPSLSGPPNAMDDGNDPFDIFIRQASGTDKSSVQWVHLVHPVDQPGLPGWPLLTPLRIQPQTCNKCSSEFWSPMNYRRHIRMHRRSLNIDKESHKNRDLLAVFWDKLSLEEAKRVVSFDDISLEGVSGSLIAKAWESYLFKPVVLTLPRAYLRDGTILLEIIQAKSSRLPISSQELFSVLDETSEKTFLCAGTAESVQKFIIDRGAEKALEFRNLVASMSLLFEQKLVKAWIADKDAEALRCQKILVEEEEVVQKRQAQMLERKRRRKLRQKERKARGQSNGEKTDSNAGEKTGSNANSLDTSADFVEGQASAEICIPQFSVDNCGDTLTGFKPCLEQINLSGKENEKFVETHCDYSSDHAGIDSIEFVGSPREWSTNGLYQSTDSTWQVQKSYRKGRVRFYGGQNLPTAKHEALQKQGPANETNDVANSVKVLARKPKIAVDEAGSVTTVQNEVAKIAIDVKSSRTTGQNVVAEIATDVESSSTTLPNVVSKGEIDIESSRTSSQNIVASHIDMSNSKLLIGSISVPVRNSIAEQHVSQGALVDSSEECASPEKINISQESDSILEGQDPTIAMSKEVCVHEISGDVPVPKGNQNCEENGRLEEVEDHQTVTFPQSTAAEMNGSIGNNKNSYRKTSVPPEGSVFSSFDVKTFLAQRWKDAIASDHVKLVLSPEPSFVDDGRQDCSFLDQTSDCCQYNKFGDVETPVAGIAPHVSFIKENSEGKFKKKTKKGATRTK</sequence>
<evidence type="ECO:0000256" key="1">
    <source>
        <dbReference type="SAM" id="MobiDB-lite"/>
    </source>
</evidence>
<feature type="compositionally biased region" description="Basic residues" evidence="1">
    <location>
        <begin position="267"/>
        <end position="281"/>
    </location>
</feature>
<dbReference type="Proteomes" id="UP001454036">
    <property type="component" value="Unassembled WGS sequence"/>
</dbReference>
<dbReference type="PANTHER" id="PTHR36055">
    <property type="entry name" value="C2H2-LIKE ZINC FINGER PROTEIN"/>
    <property type="match status" value="1"/>
</dbReference>
<dbReference type="InterPro" id="IPR013087">
    <property type="entry name" value="Znf_C2H2_type"/>
</dbReference>
<feature type="region of interest" description="Disordered" evidence="1">
    <location>
        <begin position="1"/>
        <end position="22"/>
    </location>
</feature>
<organism evidence="3 4">
    <name type="scientific">Lithospermum erythrorhizon</name>
    <name type="common">Purple gromwell</name>
    <name type="synonym">Lithospermum officinale var. erythrorhizon</name>
    <dbReference type="NCBI Taxonomy" id="34254"/>
    <lineage>
        <taxon>Eukaryota</taxon>
        <taxon>Viridiplantae</taxon>
        <taxon>Streptophyta</taxon>
        <taxon>Embryophyta</taxon>
        <taxon>Tracheophyta</taxon>
        <taxon>Spermatophyta</taxon>
        <taxon>Magnoliopsida</taxon>
        <taxon>eudicotyledons</taxon>
        <taxon>Gunneridae</taxon>
        <taxon>Pentapetalae</taxon>
        <taxon>asterids</taxon>
        <taxon>lamiids</taxon>
        <taxon>Boraginales</taxon>
        <taxon>Boraginaceae</taxon>
        <taxon>Boraginoideae</taxon>
        <taxon>Lithospermeae</taxon>
        <taxon>Lithospermum</taxon>
    </lineage>
</organism>
<reference evidence="3 4" key="1">
    <citation type="submission" date="2024-01" db="EMBL/GenBank/DDBJ databases">
        <title>The complete chloroplast genome sequence of Lithospermum erythrorhizon: insights into the phylogenetic relationship among Boraginaceae species and the maternal lineages of purple gromwells.</title>
        <authorList>
            <person name="Okada T."/>
            <person name="Watanabe K."/>
        </authorList>
    </citation>
    <scope>NUCLEOTIDE SEQUENCE [LARGE SCALE GENOMIC DNA]</scope>
</reference>
<keyword evidence="4" id="KW-1185">Reference proteome</keyword>
<evidence type="ECO:0000313" key="3">
    <source>
        <dbReference type="EMBL" id="GAA0147969.1"/>
    </source>
</evidence>
<evidence type="ECO:0000313" key="4">
    <source>
        <dbReference type="Proteomes" id="UP001454036"/>
    </source>
</evidence>
<comment type="caution">
    <text evidence="3">The sequence shown here is derived from an EMBL/GenBank/DDBJ whole genome shotgun (WGS) entry which is preliminary data.</text>
</comment>
<dbReference type="PANTHER" id="PTHR36055:SF1">
    <property type="entry name" value="C2H2-LIKE ZINC FINGER PROTEIN"/>
    <property type="match status" value="1"/>
</dbReference>
<gene>
    <name evidence="3" type="ORF">LIER_07538</name>
</gene>
<feature type="domain" description="C2H2-type" evidence="2">
    <location>
        <begin position="67"/>
        <end position="87"/>
    </location>
</feature>
<name>A0AAV3P8Q5_LITER</name>
<dbReference type="EMBL" id="BAABME010001166">
    <property type="protein sequence ID" value="GAA0147969.1"/>
    <property type="molecule type" value="Genomic_DNA"/>
</dbReference>
<protein>
    <submittedName>
        <fullName evidence="3">C2H2 zinc finger transcription factor</fullName>
    </submittedName>
</protein>
<dbReference type="PROSITE" id="PS00028">
    <property type="entry name" value="ZINC_FINGER_C2H2_1"/>
    <property type="match status" value="1"/>
</dbReference>
<dbReference type="AlphaFoldDB" id="A0AAV3P8Q5"/>
<feature type="region of interest" description="Disordered" evidence="1">
    <location>
        <begin position="267"/>
        <end position="305"/>
    </location>
</feature>